<proteinExistence type="predicted"/>
<dbReference type="AlphaFoldDB" id="A0AAV9FD44"/>
<organism evidence="2 3">
    <name type="scientific">Acorus calamus</name>
    <name type="common">Sweet flag</name>
    <dbReference type="NCBI Taxonomy" id="4465"/>
    <lineage>
        <taxon>Eukaryota</taxon>
        <taxon>Viridiplantae</taxon>
        <taxon>Streptophyta</taxon>
        <taxon>Embryophyta</taxon>
        <taxon>Tracheophyta</taxon>
        <taxon>Spermatophyta</taxon>
        <taxon>Magnoliopsida</taxon>
        <taxon>Liliopsida</taxon>
        <taxon>Acoraceae</taxon>
        <taxon>Acorus</taxon>
    </lineage>
</organism>
<reference evidence="2" key="1">
    <citation type="journal article" date="2023" name="Nat. Commun.">
        <title>Diploid and tetraploid genomes of Acorus and the evolution of monocots.</title>
        <authorList>
            <person name="Ma L."/>
            <person name="Liu K.W."/>
            <person name="Li Z."/>
            <person name="Hsiao Y.Y."/>
            <person name="Qi Y."/>
            <person name="Fu T."/>
            <person name="Tang G.D."/>
            <person name="Zhang D."/>
            <person name="Sun W.H."/>
            <person name="Liu D.K."/>
            <person name="Li Y."/>
            <person name="Chen G.Z."/>
            <person name="Liu X.D."/>
            <person name="Liao X.Y."/>
            <person name="Jiang Y.T."/>
            <person name="Yu X."/>
            <person name="Hao Y."/>
            <person name="Huang J."/>
            <person name="Zhao X.W."/>
            <person name="Ke S."/>
            <person name="Chen Y.Y."/>
            <person name="Wu W.L."/>
            <person name="Hsu J.L."/>
            <person name="Lin Y.F."/>
            <person name="Huang M.D."/>
            <person name="Li C.Y."/>
            <person name="Huang L."/>
            <person name="Wang Z.W."/>
            <person name="Zhao X."/>
            <person name="Zhong W.Y."/>
            <person name="Peng D.H."/>
            <person name="Ahmad S."/>
            <person name="Lan S."/>
            <person name="Zhang J.S."/>
            <person name="Tsai W.C."/>
            <person name="Van de Peer Y."/>
            <person name="Liu Z.J."/>
        </authorList>
    </citation>
    <scope>NUCLEOTIDE SEQUENCE</scope>
    <source>
        <strain evidence="2">CP</strain>
    </source>
</reference>
<evidence type="ECO:0000313" key="2">
    <source>
        <dbReference type="EMBL" id="KAK1323477.1"/>
    </source>
</evidence>
<gene>
    <name evidence="2" type="ORF">QJS10_CPA02g00906</name>
</gene>
<evidence type="ECO:0000313" key="3">
    <source>
        <dbReference type="Proteomes" id="UP001180020"/>
    </source>
</evidence>
<comment type="caution">
    <text evidence="2">The sequence shown here is derived from an EMBL/GenBank/DDBJ whole genome shotgun (WGS) entry which is preliminary data.</text>
</comment>
<keyword evidence="3" id="KW-1185">Reference proteome</keyword>
<reference evidence="2" key="2">
    <citation type="submission" date="2023-06" db="EMBL/GenBank/DDBJ databases">
        <authorList>
            <person name="Ma L."/>
            <person name="Liu K.-W."/>
            <person name="Li Z."/>
            <person name="Hsiao Y.-Y."/>
            <person name="Qi Y."/>
            <person name="Fu T."/>
            <person name="Tang G."/>
            <person name="Zhang D."/>
            <person name="Sun W.-H."/>
            <person name="Liu D.-K."/>
            <person name="Li Y."/>
            <person name="Chen G.-Z."/>
            <person name="Liu X.-D."/>
            <person name="Liao X.-Y."/>
            <person name="Jiang Y.-T."/>
            <person name="Yu X."/>
            <person name="Hao Y."/>
            <person name="Huang J."/>
            <person name="Zhao X.-W."/>
            <person name="Ke S."/>
            <person name="Chen Y.-Y."/>
            <person name="Wu W.-L."/>
            <person name="Hsu J.-L."/>
            <person name="Lin Y.-F."/>
            <person name="Huang M.-D."/>
            <person name="Li C.-Y."/>
            <person name="Huang L."/>
            <person name="Wang Z.-W."/>
            <person name="Zhao X."/>
            <person name="Zhong W.-Y."/>
            <person name="Peng D.-H."/>
            <person name="Ahmad S."/>
            <person name="Lan S."/>
            <person name="Zhang J.-S."/>
            <person name="Tsai W.-C."/>
            <person name="Van De Peer Y."/>
            <person name="Liu Z.-J."/>
        </authorList>
    </citation>
    <scope>NUCLEOTIDE SEQUENCE</scope>
    <source>
        <strain evidence="2">CP</strain>
        <tissue evidence="2">Leaves</tissue>
    </source>
</reference>
<dbReference type="Proteomes" id="UP001180020">
    <property type="component" value="Unassembled WGS sequence"/>
</dbReference>
<accession>A0AAV9FD44</accession>
<name>A0AAV9FD44_ACOCL</name>
<evidence type="ECO:0000256" key="1">
    <source>
        <dbReference type="SAM" id="MobiDB-lite"/>
    </source>
</evidence>
<feature type="region of interest" description="Disordered" evidence="1">
    <location>
        <begin position="1"/>
        <end position="25"/>
    </location>
</feature>
<protein>
    <submittedName>
        <fullName evidence="2">Uncharacterized protein</fullName>
    </submittedName>
</protein>
<sequence length="78" mass="9176">MDPKKRVRPTASNRKKEEVVVEDVEEDSNINEASLKGHFQGGPINNDLLVDYQHHASYRIWNDKVHIGDWVMLQYERE</sequence>
<dbReference type="EMBL" id="JAUJYO010000002">
    <property type="protein sequence ID" value="KAK1323477.1"/>
    <property type="molecule type" value="Genomic_DNA"/>
</dbReference>